<keyword evidence="2 4" id="KW-0479">Metal-binding</keyword>
<dbReference type="InterPro" id="IPR005950">
    <property type="entry name" value="ModA"/>
</dbReference>
<comment type="similarity">
    <text evidence="1">Belongs to the bacterial solute-binding protein ModA family.</text>
</comment>
<evidence type="ECO:0000256" key="1">
    <source>
        <dbReference type="ARBA" id="ARBA00009175"/>
    </source>
</evidence>
<keyword evidence="4" id="KW-0500">Molybdenum</keyword>
<evidence type="ECO:0000256" key="5">
    <source>
        <dbReference type="SAM" id="SignalP"/>
    </source>
</evidence>
<dbReference type="EMBL" id="JACRUO010000001">
    <property type="protein sequence ID" value="MBD3689060.1"/>
    <property type="molecule type" value="Genomic_DNA"/>
</dbReference>
<accession>A0A8I0KPM8</accession>
<dbReference type="PANTHER" id="PTHR30632">
    <property type="entry name" value="MOLYBDATE-BINDING PERIPLASMIC PROTEIN"/>
    <property type="match status" value="1"/>
</dbReference>
<dbReference type="InterPro" id="IPR050682">
    <property type="entry name" value="ModA/WtpA"/>
</dbReference>
<reference evidence="6 7" key="1">
    <citation type="submission" date="2020-08" db="EMBL/GenBank/DDBJ databases">
        <title>Winkia gen. nov., sp. nov., isolated from faeces of the Anser albifrons in China.</title>
        <authorList>
            <person name="Liu Q."/>
        </authorList>
    </citation>
    <scope>NUCLEOTIDE SEQUENCE [LARGE SCALE GENOMIC DNA]</scope>
    <source>
        <strain evidence="6 7">C62</strain>
    </source>
</reference>
<dbReference type="NCBIfam" id="TIGR01256">
    <property type="entry name" value="modA"/>
    <property type="match status" value="1"/>
</dbReference>
<comment type="caution">
    <text evidence="6">The sequence shown here is derived from an EMBL/GenBank/DDBJ whole genome shotgun (WGS) entry which is preliminary data.</text>
</comment>
<evidence type="ECO:0000313" key="6">
    <source>
        <dbReference type="EMBL" id="MBD3689060.1"/>
    </source>
</evidence>
<dbReference type="Gene3D" id="3.40.190.10">
    <property type="entry name" value="Periplasmic binding protein-like II"/>
    <property type="match status" value="2"/>
</dbReference>
<evidence type="ECO:0000256" key="4">
    <source>
        <dbReference type="PIRSR" id="PIRSR004846-1"/>
    </source>
</evidence>
<dbReference type="GO" id="GO:0046872">
    <property type="term" value="F:metal ion binding"/>
    <property type="evidence" value="ECO:0007669"/>
    <property type="project" value="UniProtKB-KW"/>
</dbReference>
<protein>
    <submittedName>
        <fullName evidence="6">Molybdate ABC transporter substrate-binding protein</fullName>
    </submittedName>
</protein>
<dbReference type="PROSITE" id="PS51257">
    <property type="entry name" value="PROKAR_LIPOPROTEIN"/>
    <property type="match status" value="1"/>
</dbReference>
<dbReference type="PIRSF" id="PIRSF004846">
    <property type="entry name" value="ModA"/>
    <property type="match status" value="1"/>
</dbReference>
<dbReference type="GO" id="GO:0030973">
    <property type="term" value="F:molybdate ion binding"/>
    <property type="evidence" value="ECO:0007669"/>
    <property type="project" value="TreeGrafter"/>
</dbReference>
<dbReference type="Proteomes" id="UP000627538">
    <property type="component" value="Unassembled WGS sequence"/>
</dbReference>
<sequence>MRSRVVRALAALACVAGLAACQSQGSESANERDARVIVFAAASLSEAFPDLSDTLVDADVAYNFDGSSGLLDQLAGGARADVLATADEATMTRAIDAGIVTEAHPYATNQLVLAVPAGNPAGITGLDSSLDGAALVICAADVPCGAATQRLAQARGVTLKPVSEEQRVSDVRGKVASGEADAGIIYATDARADTEHIDVVDIGEDAAGVNTYMIGVTADARHPQAARAFVAAVRSEVGQRLLRERYGFGAPPQ</sequence>
<dbReference type="AlphaFoldDB" id="A0A8I0KPM8"/>
<dbReference type="GO" id="GO:0015689">
    <property type="term" value="P:molybdate ion transport"/>
    <property type="evidence" value="ECO:0007669"/>
    <property type="project" value="InterPro"/>
</dbReference>
<dbReference type="Pfam" id="PF13531">
    <property type="entry name" value="SBP_bac_11"/>
    <property type="match status" value="1"/>
</dbReference>
<feature type="signal peptide" evidence="5">
    <location>
        <begin position="1"/>
        <end position="19"/>
    </location>
</feature>
<name>A0A8I0KPM8_9ACTO</name>
<evidence type="ECO:0000256" key="3">
    <source>
        <dbReference type="ARBA" id="ARBA00022729"/>
    </source>
</evidence>
<dbReference type="RefSeq" id="WP_191071137.1">
    <property type="nucleotide sequence ID" value="NZ_CP060506.1"/>
</dbReference>
<keyword evidence="3 5" id="KW-0732">Signal</keyword>
<keyword evidence="7" id="KW-1185">Reference proteome</keyword>
<gene>
    <name evidence="6" type="primary">modA</name>
    <name evidence="6" type="ORF">H8R10_02275</name>
</gene>
<evidence type="ECO:0000313" key="7">
    <source>
        <dbReference type="Proteomes" id="UP000627538"/>
    </source>
</evidence>
<feature type="binding site" evidence="4">
    <location>
        <position position="43"/>
    </location>
    <ligand>
        <name>molybdate</name>
        <dbReference type="ChEBI" id="CHEBI:36264"/>
    </ligand>
</feature>
<feature type="binding site" evidence="4">
    <location>
        <position position="186"/>
    </location>
    <ligand>
        <name>molybdate</name>
        <dbReference type="ChEBI" id="CHEBI:36264"/>
    </ligand>
</feature>
<feature type="binding site" evidence="4">
    <location>
        <position position="67"/>
    </location>
    <ligand>
        <name>molybdate</name>
        <dbReference type="ChEBI" id="CHEBI:36264"/>
    </ligand>
</feature>
<dbReference type="PANTHER" id="PTHR30632:SF0">
    <property type="entry name" value="SULFATE-BINDING PROTEIN"/>
    <property type="match status" value="1"/>
</dbReference>
<organism evidence="6 7">
    <name type="scientific">Nanchangia anserum</name>
    <dbReference type="NCBI Taxonomy" id="2692125"/>
    <lineage>
        <taxon>Bacteria</taxon>
        <taxon>Bacillati</taxon>
        <taxon>Actinomycetota</taxon>
        <taxon>Actinomycetes</taxon>
        <taxon>Actinomycetales</taxon>
        <taxon>Actinomycetaceae</taxon>
        <taxon>Nanchangia</taxon>
    </lineage>
</organism>
<feature type="binding site" evidence="4">
    <location>
        <position position="168"/>
    </location>
    <ligand>
        <name>molybdate</name>
        <dbReference type="ChEBI" id="CHEBI:36264"/>
    </ligand>
</feature>
<feature type="chain" id="PRO_5039216044" evidence="5">
    <location>
        <begin position="20"/>
        <end position="253"/>
    </location>
</feature>
<proteinExistence type="inferred from homology"/>
<evidence type="ECO:0000256" key="2">
    <source>
        <dbReference type="ARBA" id="ARBA00022723"/>
    </source>
</evidence>
<dbReference type="SUPFAM" id="SSF53850">
    <property type="entry name" value="Periplasmic binding protein-like II"/>
    <property type="match status" value="1"/>
</dbReference>